<dbReference type="PANTHER" id="PTHR12863">
    <property type="entry name" value="FATTY ACID HYDROXYLASE"/>
    <property type="match status" value="1"/>
</dbReference>
<feature type="domain" description="Fatty acid hydroxylase" evidence="15">
    <location>
        <begin position="129"/>
        <end position="254"/>
    </location>
</feature>
<keyword evidence="4 14" id="KW-0812">Transmembrane</keyword>
<evidence type="ECO:0000256" key="5">
    <source>
        <dbReference type="ARBA" id="ARBA00022723"/>
    </source>
</evidence>
<evidence type="ECO:0000256" key="1">
    <source>
        <dbReference type="ARBA" id="ARBA00001947"/>
    </source>
</evidence>
<evidence type="ECO:0000256" key="3">
    <source>
        <dbReference type="ARBA" id="ARBA00022516"/>
    </source>
</evidence>
<organism evidence="16 17">
    <name type="scientific">Leptobrachium leishanense</name>
    <name type="common">Leishan spiny toad</name>
    <dbReference type="NCBI Taxonomy" id="445787"/>
    <lineage>
        <taxon>Eukaryota</taxon>
        <taxon>Metazoa</taxon>
        <taxon>Chordata</taxon>
        <taxon>Craniata</taxon>
        <taxon>Vertebrata</taxon>
        <taxon>Euteleostomi</taxon>
        <taxon>Amphibia</taxon>
        <taxon>Batrachia</taxon>
        <taxon>Anura</taxon>
        <taxon>Pelobatoidea</taxon>
        <taxon>Megophryidae</taxon>
        <taxon>Leptobrachium</taxon>
    </lineage>
</organism>
<sequence length="260" mass="30646">HLRERKSQYSSAADHTKSEFGIHFKTFDPTTDLVDWEKPLLWQVGDLREKYDEWVHQPVNRPIRLFQSDFVEWCSKTSWYIVLAVWVPVVVYLLWYCLTELARGKTRLFASFTTEYSVPVHVFWFFPLFLVGAMVWTLMEYAIHRYVFHMNPPANNYFLITLHFMLHGQHHKAPFDSSRLVFPPVPASLVIVPLYVILQMVLPPEVGLSLFVGGLFGYVAYDMTHYYLHYGSPSKGSYLAWLKSYHVRHHFEHQKLGMVL</sequence>
<keyword evidence="3" id="KW-0444">Lipid biosynthesis</keyword>
<dbReference type="AlphaFoldDB" id="A0A8C5R4L6"/>
<dbReference type="PANTHER" id="PTHR12863:SF1">
    <property type="entry name" value="FATTY ACID 2-HYDROXYLASE"/>
    <property type="match status" value="1"/>
</dbReference>
<keyword evidence="5" id="KW-0479">Metal-binding</keyword>
<comment type="subcellular location">
    <subcellularLocation>
        <location evidence="2">Endoplasmic reticulum membrane</location>
        <topology evidence="2">Multi-pass membrane protein</topology>
    </subcellularLocation>
</comment>
<gene>
    <name evidence="16" type="primary">FA2H</name>
</gene>
<evidence type="ECO:0000256" key="4">
    <source>
        <dbReference type="ARBA" id="ARBA00022692"/>
    </source>
</evidence>
<accession>A0A8C5R4L6</accession>
<evidence type="ECO:0000256" key="9">
    <source>
        <dbReference type="ARBA" id="ARBA00022989"/>
    </source>
</evidence>
<evidence type="ECO:0000256" key="2">
    <source>
        <dbReference type="ARBA" id="ARBA00004477"/>
    </source>
</evidence>
<proteinExistence type="predicted"/>
<dbReference type="GO" id="GO:0005506">
    <property type="term" value="F:iron ion binding"/>
    <property type="evidence" value="ECO:0007669"/>
    <property type="project" value="InterPro"/>
</dbReference>
<keyword evidence="13" id="KW-0275">Fatty acid biosynthesis</keyword>
<evidence type="ECO:0000256" key="13">
    <source>
        <dbReference type="ARBA" id="ARBA00023160"/>
    </source>
</evidence>
<name>A0A8C5R4L6_9ANUR</name>
<keyword evidence="6" id="KW-0256">Endoplasmic reticulum</keyword>
<feature type="transmembrane region" description="Helical" evidence="14">
    <location>
        <begin position="79"/>
        <end position="98"/>
    </location>
</feature>
<dbReference type="InterPro" id="IPR006694">
    <property type="entry name" value="Fatty_acid_hydroxylase"/>
</dbReference>
<keyword evidence="7" id="KW-0276">Fatty acid metabolism</keyword>
<dbReference type="Ensembl" id="ENSLLET00000048787.1">
    <property type="protein sequence ID" value="ENSLLEP00000046938.1"/>
    <property type="gene ID" value="ENSLLEG00000029706.1"/>
</dbReference>
<dbReference type="Pfam" id="PF04116">
    <property type="entry name" value="FA_hydroxylase"/>
    <property type="match status" value="1"/>
</dbReference>
<keyword evidence="8" id="KW-0862">Zinc</keyword>
<feature type="transmembrane region" description="Helical" evidence="14">
    <location>
        <begin position="118"/>
        <end position="139"/>
    </location>
</feature>
<evidence type="ECO:0000256" key="12">
    <source>
        <dbReference type="ARBA" id="ARBA00023136"/>
    </source>
</evidence>
<keyword evidence="12 14" id="KW-0472">Membrane</keyword>
<keyword evidence="17" id="KW-1185">Reference proteome</keyword>
<evidence type="ECO:0000259" key="15">
    <source>
        <dbReference type="Pfam" id="PF04116"/>
    </source>
</evidence>
<keyword evidence="11" id="KW-0443">Lipid metabolism</keyword>
<feature type="transmembrane region" description="Helical" evidence="14">
    <location>
        <begin position="208"/>
        <end position="228"/>
    </location>
</feature>
<dbReference type="GO" id="GO:0005789">
    <property type="term" value="C:endoplasmic reticulum membrane"/>
    <property type="evidence" value="ECO:0007669"/>
    <property type="project" value="UniProtKB-SubCell"/>
</dbReference>
<evidence type="ECO:0000256" key="11">
    <source>
        <dbReference type="ARBA" id="ARBA00023098"/>
    </source>
</evidence>
<dbReference type="Proteomes" id="UP000694569">
    <property type="component" value="Unplaced"/>
</dbReference>
<dbReference type="GO" id="GO:0006633">
    <property type="term" value="P:fatty acid biosynthetic process"/>
    <property type="evidence" value="ECO:0007669"/>
    <property type="project" value="UniProtKB-KW"/>
</dbReference>
<keyword evidence="10" id="KW-0560">Oxidoreductase</keyword>
<reference evidence="16" key="1">
    <citation type="submission" date="2025-08" db="UniProtKB">
        <authorList>
            <consortium name="Ensembl"/>
        </authorList>
    </citation>
    <scope>IDENTIFICATION</scope>
</reference>
<feature type="transmembrane region" description="Helical" evidence="14">
    <location>
        <begin position="180"/>
        <end position="202"/>
    </location>
</feature>
<dbReference type="GO" id="GO:0080132">
    <property type="term" value="F:fatty acid 2-hydroxylase activity"/>
    <property type="evidence" value="ECO:0007669"/>
    <property type="project" value="InterPro"/>
</dbReference>
<evidence type="ECO:0000313" key="17">
    <source>
        <dbReference type="Proteomes" id="UP000694569"/>
    </source>
</evidence>
<evidence type="ECO:0000256" key="10">
    <source>
        <dbReference type="ARBA" id="ARBA00023002"/>
    </source>
</evidence>
<protein>
    <submittedName>
        <fullName evidence="16">Fatty acid 2-hydroxylase</fullName>
    </submittedName>
</protein>
<reference evidence="16" key="2">
    <citation type="submission" date="2025-09" db="UniProtKB">
        <authorList>
            <consortium name="Ensembl"/>
        </authorList>
    </citation>
    <scope>IDENTIFICATION</scope>
</reference>
<dbReference type="GeneTree" id="ENSGT00390000002142"/>
<evidence type="ECO:0000256" key="6">
    <source>
        <dbReference type="ARBA" id="ARBA00022824"/>
    </source>
</evidence>
<evidence type="ECO:0000313" key="16">
    <source>
        <dbReference type="Ensembl" id="ENSLLEP00000046938.1"/>
    </source>
</evidence>
<dbReference type="InterPro" id="IPR014430">
    <property type="entry name" value="Scs7"/>
</dbReference>
<evidence type="ECO:0000256" key="7">
    <source>
        <dbReference type="ARBA" id="ARBA00022832"/>
    </source>
</evidence>
<keyword evidence="9 14" id="KW-1133">Transmembrane helix</keyword>
<comment type="cofactor">
    <cofactor evidence="1">
        <name>Zn(2+)</name>
        <dbReference type="ChEBI" id="CHEBI:29105"/>
    </cofactor>
</comment>
<dbReference type="OrthoDB" id="2204368at2759"/>
<evidence type="ECO:0000256" key="14">
    <source>
        <dbReference type="SAM" id="Phobius"/>
    </source>
</evidence>
<evidence type="ECO:0000256" key="8">
    <source>
        <dbReference type="ARBA" id="ARBA00022833"/>
    </source>
</evidence>